<evidence type="ECO:0000256" key="2">
    <source>
        <dbReference type="PROSITE-ProRule" id="PRU10007"/>
    </source>
</evidence>
<keyword evidence="6" id="KW-1185">Reference proteome</keyword>
<evidence type="ECO:0000256" key="3">
    <source>
        <dbReference type="RuleBase" id="RU003345"/>
    </source>
</evidence>
<dbReference type="InterPro" id="IPR016162">
    <property type="entry name" value="Ald_DH_N"/>
</dbReference>
<dbReference type="InterPro" id="IPR016163">
    <property type="entry name" value="Ald_DH_C"/>
</dbReference>
<keyword evidence="1 3" id="KW-0560">Oxidoreductase</keyword>
<evidence type="ECO:0000313" key="5">
    <source>
        <dbReference type="EMBL" id="WRL63570.1"/>
    </source>
</evidence>
<dbReference type="Pfam" id="PF00171">
    <property type="entry name" value="Aldedh"/>
    <property type="match status" value="1"/>
</dbReference>
<feature type="domain" description="Aldehyde dehydrogenase" evidence="4">
    <location>
        <begin position="42"/>
        <end position="417"/>
    </location>
</feature>
<dbReference type="Gene3D" id="3.40.309.10">
    <property type="entry name" value="Aldehyde Dehydrogenase, Chain A, domain 2"/>
    <property type="match status" value="1"/>
</dbReference>
<sequence length="433" mass="45660">MSELQAAIANGDADAVSIEARAATLLGEQRRLFIGGELEEASGGRTFSSISPWTEEEIARVPDADAGDATRVVDAASAAAPGWRAVPVSERAHLVQRAADVLEERLDDFALLDTADAGSPITLALQDGCAAVKAIRRLAGIAPEVRGATIPATGNLHLTVREPYGVTLRIVAYNHPFMFAATKIAAPLLTGNTVIIKPSELAPLSALLMGEVLKDVFPPGVLSVVTGRDAALPRAMVRDPRVRRIGFIGSAPTGRSIQRDAADGAVKHVTLELGGKNALIAYPDVDPAEVARAAVEGMNFTWSGQSCMSTSRLLVHESIADEVVARAVDIIEARRSGSPFDPSSEQGTIVSRGQHDKILDLIGRGVAEGAHVRTGGRRPDGCEQGLVIAPTVLDHVRPGQIIEQTEVFGPVLSVVRWGTAMIPWRSLTASSTD</sequence>
<dbReference type="InterPro" id="IPR029510">
    <property type="entry name" value="Ald_DH_CS_GLU"/>
</dbReference>
<name>A0ABZ1AYC0_9ACTN</name>
<comment type="similarity">
    <text evidence="3">Belongs to the aldehyde dehydrogenase family.</text>
</comment>
<protein>
    <submittedName>
        <fullName evidence="5">Aldehyde dehydrogenase family protein</fullName>
    </submittedName>
</protein>
<proteinExistence type="inferred from homology"/>
<evidence type="ECO:0000256" key="1">
    <source>
        <dbReference type="ARBA" id="ARBA00023002"/>
    </source>
</evidence>
<organism evidence="5 6">
    <name type="scientific">Blastococcus brunescens</name>
    <dbReference type="NCBI Taxonomy" id="1564165"/>
    <lineage>
        <taxon>Bacteria</taxon>
        <taxon>Bacillati</taxon>
        <taxon>Actinomycetota</taxon>
        <taxon>Actinomycetes</taxon>
        <taxon>Geodermatophilales</taxon>
        <taxon>Geodermatophilaceae</taxon>
        <taxon>Blastococcus</taxon>
    </lineage>
</organism>
<dbReference type="Gene3D" id="3.40.605.10">
    <property type="entry name" value="Aldehyde Dehydrogenase, Chain A, domain 1"/>
    <property type="match status" value="1"/>
</dbReference>
<dbReference type="InterPro" id="IPR015590">
    <property type="entry name" value="Aldehyde_DH_dom"/>
</dbReference>
<evidence type="ECO:0000313" key="6">
    <source>
        <dbReference type="Proteomes" id="UP001324287"/>
    </source>
</evidence>
<evidence type="ECO:0000259" key="4">
    <source>
        <dbReference type="Pfam" id="PF00171"/>
    </source>
</evidence>
<dbReference type="PROSITE" id="PS00687">
    <property type="entry name" value="ALDEHYDE_DEHYDR_GLU"/>
    <property type="match status" value="1"/>
</dbReference>
<dbReference type="InterPro" id="IPR016161">
    <property type="entry name" value="Ald_DH/histidinol_DH"/>
</dbReference>
<dbReference type="PANTHER" id="PTHR11699">
    <property type="entry name" value="ALDEHYDE DEHYDROGENASE-RELATED"/>
    <property type="match status" value="1"/>
</dbReference>
<dbReference type="Proteomes" id="UP001324287">
    <property type="component" value="Chromosome"/>
</dbReference>
<accession>A0ABZ1AYC0</accession>
<dbReference type="EMBL" id="CP141261">
    <property type="protein sequence ID" value="WRL63570.1"/>
    <property type="molecule type" value="Genomic_DNA"/>
</dbReference>
<reference evidence="5 6" key="1">
    <citation type="submission" date="2023-12" db="EMBL/GenBank/DDBJ databases">
        <title>Blastococcus brunescens sp. nov., an actonobacterium isolated from sandstone collected in sahara desert.</title>
        <authorList>
            <person name="Gtari M."/>
            <person name="Ghodhbane F."/>
        </authorList>
    </citation>
    <scope>NUCLEOTIDE SEQUENCE [LARGE SCALE GENOMIC DNA]</scope>
    <source>
        <strain evidence="5 6">BMG 8361</strain>
    </source>
</reference>
<gene>
    <name evidence="5" type="ORF">U6N30_28455</name>
</gene>
<dbReference type="SUPFAM" id="SSF53720">
    <property type="entry name" value="ALDH-like"/>
    <property type="match status" value="1"/>
</dbReference>
<feature type="active site" evidence="2">
    <location>
        <position position="272"/>
    </location>
</feature>